<proteinExistence type="predicted"/>
<comment type="caution">
    <text evidence="1">The sequence shown here is derived from an EMBL/GenBank/DDBJ whole genome shotgun (WGS) entry which is preliminary data.</text>
</comment>
<accession>A0A1F6WQW1</accession>
<dbReference type="EMBL" id="MFUO01000002">
    <property type="protein sequence ID" value="OGI84302.1"/>
    <property type="molecule type" value="Genomic_DNA"/>
</dbReference>
<sequence length="84" mass="9980">MRSIDSYFTNTKNNLLKKIEEKDTIIKTIFDITKILLNKKEITIKNQTIFLHVFGSRRSFIISQEKQIRENLLNKNQIIILSIK</sequence>
<name>A0A1F6WQW1_9BACT</name>
<dbReference type="AlphaFoldDB" id="A0A1F6WQW1"/>
<protein>
    <submittedName>
        <fullName evidence="1">Uncharacterized protein</fullName>
    </submittedName>
</protein>
<gene>
    <name evidence="1" type="ORF">A2903_01865</name>
</gene>
<evidence type="ECO:0000313" key="2">
    <source>
        <dbReference type="Proteomes" id="UP000178184"/>
    </source>
</evidence>
<reference evidence="1 2" key="1">
    <citation type="journal article" date="2016" name="Nat. Commun.">
        <title>Thousands of microbial genomes shed light on interconnected biogeochemical processes in an aquifer system.</title>
        <authorList>
            <person name="Anantharaman K."/>
            <person name="Brown C.T."/>
            <person name="Hug L.A."/>
            <person name="Sharon I."/>
            <person name="Castelle C.J."/>
            <person name="Probst A.J."/>
            <person name="Thomas B.C."/>
            <person name="Singh A."/>
            <person name="Wilkins M.J."/>
            <person name="Karaoz U."/>
            <person name="Brodie E.L."/>
            <person name="Williams K.H."/>
            <person name="Hubbard S.S."/>
            <person name="Banfield J.F."/>
        </authorList>
    </citation>
    <scope>NUCLEOTIDE SEQUENCE [LARGE SCALE GENOMIC DNA]</scope>
</reference>
<dbReference type="STRING" id="1801764.A2903_01865"/>
<dbReference type="Proteomes" id="UP000178184">
    <property type="component" value="Unassembled WGS sequence"/>
</dbReference>
<organism evidence="1 2">
    <name type="scientific">Candidatus Nomurabacteria bacterium RIFCSPLOWO2_01_FULL_33_17</name>
    <dbReference type="NCBI Taxonomy" id="1801764"/>
    <lineage>
        <taxon>Bacteria</taxon>
        <taxon>Candidatus Nomuraibacteriota</taxon>
    </lineage>
</organism>
<evidence type="ECO:0000313" key="1">
    <source>
        <dbReference type="EMBL" id="OGI84302.1"/>
    </source>
</evidence>